<proteinExistence type="predicted"/>
<protein>
    <submittedName>
        <fullName evidence="1">Uncharacterized protein</fullName>
    </submittedName>
</protein>
<reference evidence="1" key="1">
    <citation type="submission" date="2021-02" db="EMBL/GenBank/DDBJ databases">
        <authorList>
            <person name="Nowell W R."/>
        </authorList>
    </citation>
    <scope>NUCLEOTIDE SEQUENCE</scope>
</reference>
<dbReference type="Proteomes" id="UP000663829">
    <property type="component" value="Unassembled WGS sequence"/>
</dbReference>
<evidence type="ECO:0000313" key="2">
    <source>
        <dbReference type="EMBL" id="CAF4276756.1"/>
    </source>
</evidence>
<dbReference type="EMBL" id="CAJNOQ010016467">
    <property type="protein sequence ID" value="CAF1381558.1"/>
    <property type="molecule type" value="Genomic_DNA"/>
</dbReference>
<gene>
    <name evidence="1" type="ORF">GPM918_LOCUS32354</name>
    <name evidence="2" type="ORF">SRO942_LOCUS33023</name>
</gene>
<dbReference type="AlphaFoldDB" id="A0A815JMT3"/>
<sequence length="91" mass="10042">MGLRADVLYDCGSTPSCAQRANGVGWYFSTSYCWGFANGTDTVNRNTCDVSATNTNLRMCWHTQSQTGWSCGSTQGLFGSTSWQRVIWHAD</sequence>
<comment type="caution">
    <text evidence="1">The sequence shown here is derived from an EMBL/GenBank/DDBJ whole genome shotgun (WGS) entry which is preliminary data.</text>
</comment>
<evidence type="ECO:0000313" key="3">
    <source>
        <dbReference type="Proteomes" id="UP000663829"/>
    </source>
</evidence>
<dbReference type="EMBL" id="CAJOBC010081742">
    <property type="protein sequence ID" value="CAF4276756.1"/>
    <property type="molecule type" value="Genomic_DNA"/>
</dbReference>
<dbReference type="OrthoDB" id="9978492at2759"/>
<dbReference type="Proteomes" id="UP000681722">
    <property type="component" value="Unassembled WGS sequence"/>
</dbReference>
<organism evidence="1 3">
    <name type="scientific">Didymodactylos carnosus</name>
    <dbReference type="NCBI Taxonomy" id="1234261"/>
    <lineage>
        <taxon>Eukaryota</taxon>
        <taxon>Metazoa</taxon>
        <taxon>Spiralia</taxon>
        <taxon>Gnathifera</taxon>
        <taxon>Rotifera</taxon>
        <taxon>Eurotatoria</taxon>
        <taxon>Bdelloidea</taxon>
        <taxon>Philodinida</taxon>
        <taxon>Philodinidae</taxon>
        <taxon>Didymodactylos</taxon>
    </lineage>
</organism>
<accession>A0A815JMT3</accession>
<name>A0A815JMT3_9BILA</name>
<evidence type="ECO:0000313" key="1">
    <source>
        <dbReference type="EMBL" id="CAF1381558.1"/>
    </source>
</evidence>
<keyword evidence="3" id="KW-1185">Reference proteome</keyword>